<reference evidence="11" key="1">
    <citation type="submission" date="2022-07" db="EMBL/GenBank/DDBJ databases">
        <title>Tahibacter sp., a new gammaproteobacterium isolated from the silt sample collected at pig farm.</title>
        <authorList>
            <person name="Chen H."/>
        </authorList>
    </citation>
    <scope>NUCLEOTIDE SEQUENCE</scope>
    <source>
        <strain evidence="11">P2K</strain>
    </source>
</reference>
<dbReference type="EC" id="5.3.1.16" evidence="9"/>
<dbReference type="InterPro" id="IPR044524">
    <property type="entry name" value="Isoase_HisA-like"/>
</dbReference>
<comment type="caution">
    <text evidence="11">The sequence shown here is derived from an EMBL/GenBank/DDBJ whole genome shotgun (WGS) entry which is preliminary data.</text>
</comment>
<evidence type="ECO:0000256" key="4">
    <source>
        <dbReference type="ARBA" id="ARBA00009667"/>
    </source>
</evidence>
<dbReference type="InterPro" id="IPR023016">
    <property type="entry name" value="HisA/PriA"/>
</dbReference>
<dbReference type="CDD" id="cd04732">
    <property type="entry name" value="HisA"/>
    <property type="match status" value="1"/>
</dbReference>
<dbReference type="InterPro" id="IPR006062">
    <property type="entry name" value="His_biosynth"/>
</dbReference>
<evidence type="ECO:0000313" key="11">
    <source>
        <dbReference type="EMBL" id="MCQ4165394.1"/>
    </source>
</evidence>
<evidence type="ECO:0000256" key="7">
    <source>
        <dbReference type="ARBA" id="ARBA00023102"/>
    </source>
</evidence>
<accession>A0ABT1QSY3</accession>
<organism evidence="11 12">
    <name type="scientific">Tahibacter harae</name>
    <dbReference type="NCBI Taxonomy" id="2963937"/>
    <lineage>
        <taxon>Bacteria</taxon>
        <taxon>Pseudomonadati</taxon>
        <taxon>Pseudomonadota</taxon>
        <taxon>Gammaproteobacteria</taxon>
        <taxon>Lysobacterales</taxon>
        <taxon>Rhodanobacteraceae</taxon>
        <taxon>Tahibacter</taxon>
    </lineage>
</organism>
<dbReference type="InterPro" id="IPR011060">
    <property type="entry name" value="RibuloseP-bd_barrel"/>
</dbReference>
<keyword evidence="7 9" id="KW-0368">Histidine biosynthesis</keyword>
<keyword evidence="12" id="KW-1185">Reference proteome</keyword>
<keyword evidence="8 9" id="KW-0413">Isomerase</keyword>
<proteinExistence type="inferred from homology"/>
<evidence type="ECO:0000256" key="2">
    <source>
        <dbReference type="ARBA" id="ARBA00004496"/>
    </source>
</evidence>
<dbReference type="Pfam" id="PF00977">
    <property type="entry name" value="His_biosynth"/>
    <property type="match status" value="1"/>
</dbReference>
<dbReference type="Proteomes" id="UP001165498">
    <property type="component" value="Unassembled WGS sequence"/>
</dbReference>
<keyword evidence="6 9" id="KW-0028">Amino-acid biosynthesis</keyword>
<dbReference type="GO" id="GO:0016853">
    <property type="term" value="F:isomerase activity"/>
    <property type="evidence" value="ECO:0007669"/>
    <property type="project" value="UniProtKB-KW"/>
</dbReference>
<dbReference type="SUPFAM" id="SSF51366">
    <property type="entry name" value="Ribulose-phoshate binding barrel"/>
    <property type="match status" value="1"/>
</dbReference>
<dbReference type="HAMAP" id="MF_01014">
    <property type="entry name" value="HisA"/>
    <property type="match status" value="1"/>
</dbReference>
<evidence type="ECO:0000313" key="12">
    <source>
        <dbReference type="Proteomes" id="UP001165498"/>
    </source>
</evidence>
<dbReference type="EMBL" id="JANFQO010000009">
    <property type="protein sequence ID" value="MCQ4165394.1"/>
    <property type="molecule type" value="Genomic_DNA"/>
</dbReference>
<gene>
    <name evidence="9" type="primary">hisA</name>
    <name evidence="11" type="ORF">NM961_11800</name>
</gene>
<evidence type="ECO:0000256" key="8">
    <source>
        <dbReference type="ARBA" id="ARBA00023235"/>
    </source>
</evidence>
<evidence type="ECO:0000256" key="10">
    <source>
        <dbReference type="RuleBase" id="RU003657"/>
    </source>
</evidence>
<dbReference type="PANTHER" id="PTHR43090">
    <property type="entry name" value="1-(5-PHOSPHORIBOSYL)-5-[(5-PHOSPHORIBOSYLAMINO)METHYLIDENEAMINO] IMIDAZOLE-4-CARBOXAMIDE ISOMERASE"/>
    <property type="match status" value="1"/>
</dbReference>
<keyword evidence="5 9" id="KW-0963">Cytoplasm</keyword>
<evidence type="ECO:0000256" key="9">
    <source>
        <dbReference type="HAMAP-Rule" id="MF_01014"/>
    </source>
</evidence>
<name>A0ABT1QSY3_9GAMM</name>
<comment type="subcellular location">
    <subcellularLocation>
        <location evidence="2 9">Cytoplasm</location>
    </subcellularLocation>
</comment>
<dbReference type="Gene3D" id="3.20.20.70">
    <property type="entry name" value="Aldolase class I"/>
    <property type="match status" value="1"/>
</dbReference>
<evidence type="ECO:0000256" key="3">
    <source>
        <dbReference type="ARBA" id="ARBA00005133"/>
    </source>
</evidence>
<dbReference type="InterPro" id="IPR013785">
    <property type="entry name" value="Aldolase_TIM"/>
</dbReference>
<protein>
    <recommendedName>
        <fullName evidence="9">1-(5-phosphoribosyl)-5-[(5-phosphoribosylamino)methylideneamino] imidazole-4-carboxamide isomerase</fullName>
        <ecNumber evidence="9">5.3.1.16</ecNumber>
    </recommendedName>
    <alternativeName>
        <fullName evidence="9">Phosphoribosylformimino-5-aminoimidazole carboxamide ribotide isomerase</fullName>
    </alternativeName>
</protein>
<comment type="catalytic activity">
    <reaction evidence="1 9">
        <text>1-(5-phospho-beta-D-ribosyl)-5-[(5-phospho-beta-D-ribosylamino)methylideneamino]imidazole-4-carboxamide = 5-[(5-phospho-1-deoxy-D-ribulos-1-ylimino)methylamino]-1-(5-phospho-beta-D-ribosyl)imidazole-4-carboxamide</text>
        <dbReference type="Rhea" id="RHEA:15469"/>
        <dbReference type="ChEBI" id="CHEBI:58435"/>
        <dbReference type="ChEBI" id="CHEBI:58525"/>
        <dbReference type="EC" id="5.3.1.16"/>
    </reaction>
</comment>
<evidence type="ECO:0000256" key="6">
    <source>
        <dbReference type="ARBA" id="ARBA00022605"/>
    </source>
</evidence>
<comment type="similarity">
    <text evidence="4 9 10">Belongs to the HisA/HisF family.</text>
</comment>
<dbReference type="PANTHER" id="PTHR43090:SF2">
    <property type="entry name" value="1-(5-PHOSPHORIBOSYL)-5-[(5-PHOSPHORIBOSYLAMINO)METHYLIDENEAMINO] IMIDAZOLE-4-CARBOXAMIDE ISOMERASE"/>
    <property type="match status" value="1"/>
</dbReference>
<feature type="active site" description="Proton acceptor" evidence="9">
    <location>
        <position position="10"/>
    </location>
</feature>
<dbReference type="RefSeq" id="WP_255914561.1">
    <property type="nucleotide sequence ID" value="NZ_JANFQO010000009.1"/>
</dbReference>
<evidence type="ECO:0000256" key="5">
    <source>
        <dbReference type="ARBA" id="ARBA00022490"/>
    </source>
</evidence>
<evidence type="ECO:0000256" key="1">
    <source>
        <dbReference type="ARBA" id="ARBA00000901"/>
    </source>
</evidence>
<sequence>MNFSLIPAIDLRDGNVVRLRQGDYSQQTSYQVDPLRLALDYAAAGAQWLHVVDLDGARGGTLANFRLIEALAGTALQVQAGGGVRGEDDLQRLFDAGVARVVLGSVAIREPGRVIAWLDRYGPERLVIALDTREEGGAWRLPSAGWTHSEAPTLDELAPRYAAAGAVHVLCTDIHRDGMLSGPNLALYAYLRALAPALRIQASGGVRDLDDVRAVRAAGLAGVVLGRSLLEGRLSLRDALAC</sequence>
<comment type="pathway">
    <text evidence="3 9">Amino-acid biosynthesis; L-histidine biosynthesis; L-histidine from 5-phospho-alpha-D-ribose 1-diphosphate: step 4/9.</text>
</comment>
<feature type="active site" description="Proton donor" evidence="9">
    <location>
        <position position="131"/>
    </location>
</feature>